<dbReference type="PANTHER" id="PTHR19308:SF39">
    <property type="entry name" value="PHOSPHATIDYLCHOLINE TRANSFER PROTEIN"/>
    <property type="match status" value="1"/>
</dbReference>
<reference evidence="13" key="1">
    <citation type="journal article" date="2020" name="J. Eukaryot. Microbiol.">
        <title>De novo Sequencing, Assembly and Annotation of the Transcriptome for the Free-Living Testate Amoeba Arcella intermedia.</title>
        <authorList>
            <person name="Ribeiro G.M."/>
            <person name="Porfirio-Sousa A.L."/>
            <person name="Maurer-Alcala X.X."/>
            <person name="Katz L.A."/>
            <person name="Lahr D.J.G."/>
        </authorList>
    </citation>
    <scope>NUCLEOTIDE SEQUENCE</scope>
</reference>
<comment type="subcellular location">
    <subcellularLocation>
        <location evidence="1">Cytoplasm</location>
    </subcellularLocation>
</comment>
<evidence type="ECO:0000256" key="3">
    <source>
        <dbReference type="ARBA" id="ARBA00022490"/>
    </source>
</evidence>
<accession>A0A6B2LI64</accession>
<dbReference type="GO" id="GO:0008289">
    <property type="term" value="F:lipid binding"/>
    <property type="evidence" value="ECO:0007669"/>
    <property type="project" value="UniProtKB-KW"/>
</dbReference>
<proteinExistence type="predicted"/>
<evidence type="ECO:0000256" key="10">
    <source>
        <dbReference type="ARBA" id="ARBA00077188"/>
    </source>
</evidence>
<name>A0A6B2LI64_9EUKA</name>
<sequence>MNKWILKFEQKDAKAPWELFYKDAAVTVYRKFKQGTTYKYRTFATIPSAPTNYFAFYKDLEHWRKWDENVEEITILESKDNEDVVYWSVKFPFPLSSRDYIYKRFSMYYESHKMYVLTSTVCVHEAKKPTSKRVRVTTYKMLQLFRETPDGKCELVMDTLDDPQVALPGWVLSWVTKTAIPKFITRLTTECQNYTKLTNK</sequence>
<dbReference type="GO" id="GO:0006869">
    <property type="term" value="P:lipid transport"/>
    <property type="evidence" value="ECO:0007669"/>
    <property type="project" value="UniProtKB-KW"/>
</dbReference>
<evidence type="ECO:0000256" key="5">
    <source>
        <dbReference type="ARBA" id="ARBA00022990"/>
    </source>
</evidence>
<evidence type="ECO:0000256" key="7">
    <source>
        <dbReference type="ARBA" id="ARBA00023121"/>
    </source>
</evidence>
<keyword evidence="6" id="KW-0445">Lipid transport</keyword>
<dbReference type="PANTHER" id="PTHR19308">
    <property type="entry name" value="PHOSPHATIDYLCHOLINE TRANSFER PROTEIN"/>
    <property type="match status" value="1"/>
</dbReference>
<dbReference type="SUPFAM" id="SSF55961">
    <property type="entry name" value="Bet v1-like"/>
    <property type="match status" value="1"/>
</dbReference>
<dbReference type="SMART" id="SM00234">
    <property type="entry name" value="START"/>
    <property type="match status" value="1"/>
</dbReference>
<evidence type="ECO:0000256" key="11">
    <source>
        <dbReference type="ARBA" id="ARBA00079049"/>
    </source>
</evidence>
<feature type="domain" description="START" evidence="12">
    <location>
        <begin position="17"/>
        <end position="196"/>
    </location>
</feature>
<dbReference type="EMBL" id="GIBP01007716">
    <property type="protein sequence ID" value="NDV36685.1"/>
    <property type="molecule type" value="Transcribed_RNA"/>
</dbReference>
<evidence type="ECO:0000313" key="13">
    <source>
        <dbReference type="EMBL" id="NDV36685.1"/>
    </source>
</evidence>
<evidence type="ECO:0000256" key="2">
    <source>
        <dbReference type="ARBA" id="ARBA00022448"/>
    </source>
</evidence>
<keyword evidence="5" id="KW-0007">Acetylation</keyword>
<dbReference type="InterPro" id="IPR051213">
    <property type="entry name" value="START_lipid_transfer"/>
</dbReference>
<protein>
    <recommendedName>
        <fullName evidence="9">Phosphatidylcholine transfer protein</fullName>
    </recommendedName>
    <alternativeName>
        <fullName evidence="11">START domain-containing protein 2</fullName>
    </alternativeName>
    <alternativeName>
        <fullName evidence="10">StAR-related lipid transfer protein 2</fullName>
    </alternativeName>
</protein>
<dbReference type="FunFam" id="3.30.530.20:FF:000017">
    <property type="entry name" value="Phosphatidylcholine transfer protein, putative"/>
    <property type="match status" value="1"/>
</dbReference>
<keyword evidence="7" id="KW-0446">Lipid-binding</keyword>
<keyword evidence="3" id="KW-0963">Cytoplasm</keyword>
<dbReference type="AlphaFoldDB" id="A0A6B2LI64"/>
<evidence type="ECO:0000256" key="6">
    <source>
        <dbReference type="ARBA" id="ARBA00023055"/>
    </source>
</evidence>
<dbReference type="InterPro" id="IPR002913">
    <property type="entry name" value="START_lipid-bd_dom"/>
</dbReference>
<dbReference type="InterPro" id="IPR023393">
    <property type="entry name" value="START-like_dom_sf"/>
</dbReference>
<dbReference type="Gene3D" id="3.30.530.20">
    <property type="match status" value="1"/>
</dbReference>
<dbReference type="Pfam" id="PF01852">
    <property type="entry name" value="START"/>
    <property type="match status" value="1"/>
</dbReference>
<dbReference type="GO" id="GO:0005829">
    <property type="term" value="C:cytosol"/>
    <property type="evidence" value="ECO:0007669"/>
    <property type="project" value="UniProtKB-ARBA"/>
</dbReference>
<keyword evidence="4" id="KW-0597">Phosphoprotein</keyword>
<evidence type="ECO:0000259" key="12">
    <source>
        <dbReference type="PROSITE" id="PS50848"/>
    </source>
</evidence>
<organism evidence="13">
    <name type="scientific">Arcella intermedia</name>
    <dbReference type="NCBI Taxonomy" id="1963864"/>
    <lineage>
        <taxon>Eukaryota</taxon>
        <taxon>Amoebozoa</taxon>
        <taxon>Tubulinea</taxon>
        <taxon>Elardia</taxon>
        <taxon>Arcellinida</taxon>
        <taxon>Sphaerothecina</taxon>
        <taxon>Arcellidae</taxon>
        <taxon>Arcella</taxon>
    </lineage>
</organism>
<evidence type="ECO:0000256" key="4">
    <source>
        <dbReference type="ARBA" id="ARBA00022553"/>
    </source>
</evidence>
<comment type="subunit">
    <text evidence="8">Interacts with ACOT13/THEM2.</text>
</comment>
<evidence type="ECO:0000256" key="1">
    <source>
        <dbReference type="ARBA" id="ARBA00004496"/>
    </source>
</evidence>
<evidence type="ECO:0000256" key="9">
    <source>
        <dbReference type="ARBA" id="ARBA00069061"/>
    </source>
</evidence>
<evidence type="ECO:0000256" key="8">
    <source>
        <dbReference type="ARBA" id="ARBA00063535"/>
    </source>
</evidence>
<keyword evidence="2" id="KW-0813">Transport</keyword>
<dbReference type="PROSITE" id="PS50848">
    <property type="entry name" value="START"/>
    <property type="match status" value="1"/>
</dbReference>